<dbReference type="STRING" id="67801.A0A1B0C6F3"/>
<protein>
    <submittedName>
        <fullName evidence="1">Uncharacterized protein</fullName>
    </submittedName>
</protein>
<reference evidence="2" key="1">
    <citation type="submission" date="2015-01" db="EMBL/GenBank/DDBJ databases">
        <authorList>
            <person name="Aksoy S."/>
            <person name="Warren W."/>
            <person name="Wilson R.K."/>
        </authorList>
    </citation>
    <scope>NUCLEOTIDE SEQUENCE [LARGE SCALE GENOMIC DNA]</scope>
    <source>
        <strain evidence="2">IAEA</strain>
    </source>
</reference>
<dbReference type="EnsemblMetazoa" id="GPPI050410-RA">
    <property type="protein sequence ID" value="GPPI050410-PA"/>
    <property type="gene ID" value="GPPI050410"/>
</dbReference>
<organism evidence="1 2">
    <name type="scientific">Glossina palpalis gambiensis</name>
    <dbReference type="NCBI Taxonomy" id="67801"/>
    <lineage>
        <taxon>Eukaryota</taxon>
        <taxon>Metazoa</taxon>
        <taxon>Ecdysozoa</taxon>
        <taxon>Arthropoda</taxon>
        <taxon>Hexapoda</taxon>
        <taxon>Insecta</taxon>
        <taxon>Pterygota</taxon>
        <taxon>Neoptera</taxon>
        <taxon>Endopterygota</taxon>
        <taxon>Diptera</taxon>
        <taxon>Brachycera</taxon>
        <taxon>Muscomorpha</taxon>
        <taxon>Hippoboscoidea</taxon>
        <taxon>Glossinidae</taxon>
        <taxon>Glossina</taxon>
    </lineage>
</organism>
<name>A0A1B0C6F3_9MUSC</name>
<dbReference type="Proteomes" id="UP000092460">
    <property type="component" value="Unassembled WGS sequence"/>
</dbReference>
<dbReference type="AlphaFoldDB" id="A0A1B0C6F3"/>
<reference evidence="1" key="2">
    <citation type="submission" date="2020-05" db="UniProtKB">
        <authorList>
            <consortium name="EnsemblMetazoa"/>
        </authorList>
    </citation>
    <scope>IDENTIFICATION</scope>
    <source>
        <strain evidence="1">IAEA</strain>
    </source>
</reference>
<proteinExistence type="predicted"/>
<evidence type="ECO:0000313" key="1">
    <source>
        <dbReference type="EnsemblMetazoa" id="GPPI050410-PA"/>
    </source>
</evidence>
<sequence>MKIEFNVIGCRLFIPLIFEVESHNVIFSKKENAECNSDHNKITDNNAIRIVNDVSKRASSACVVEK</sequence>
<accession>A0A1B0C6F3</accession>
<evidence type="ECO:0000313" key="2">
    <source>
        <dbReference type="Proteomes" id="UP000092460"/>
    </source>
</evidence>
<dbReference type="VEuPathDB" id="VectorBase:GPPI050410"/>
<dbReference type="EMBL" id="JXJN01026586">
    <property type="status" value="NOT_ANNOTATED_CDS"/>
    <property type="molecule type" value="Genomic_DNA"/>
</dbReference>
<keyword evidence="2" id="KW-1185">Reference proteome</keyword>